<keyword evidence="2" id="KW-1185">Reference proteome</keyword>
<evidence type="ECO:0000313" key="2">
    <source>
        <dbReference type="Proteomes" id="UP000054166"/>
    </source>
</evidence>
<reference evidence="2" key="2">
    <citation type="submission" date="2015-01" db="EMBL/GenBank/DDBJ databases">
        <title>Evolutionary Origins and Diversification of the Mycorrhizal Mutualists.</title>
        <authorList>
            <consortium name="DOE Joint Genome Institute"/>
            <consortium name="Mycorrhizal Genomics Consortium"/>
            <person name="Kohler A."/>
            <person name="Kuo A."/>
            <person name="Nagy L.G."/>
            <person name="Floudas D."/>
            <person name="Copeland A."/>
            <person name="Barry K.W."/>
            <person name="Cichocki N."/>
            <person name="Veneault-Fourrey C."/>
            <person name="LaButti K."/>
            <person name="Lindquist E.A."/>
            <person name="Lipzen A."/>
            <person name="Lundell T."/>
            <person name="Morin E."/>
            <person name="Murat C."/>
            <person name="Riley R."/>
            <person name="Ohm R."/>
            <person name="Sun H."/>
            <person name="Tunlid A."/>
            <person name="Henrissat B."/>
            <person name="Grigoriev I.V."/>
            <person name="Hibbett D.S."/>
            <person name="Martin F."/>
        </authorList>
    </citation>
    <scope>NUCLEOTIDE SEQUENCE [LARGE SCALE GENOMIC DNA]</scope>
    <source>
        <strain evidence="2">F 1598</strain>
    </source>
</reference>
<protein>
    <submittedName>
        <fullName evidence="1">Uncharacterized protein</fullName>
    </submittedName>
</protein>
<dbReference type="OrthoDB" id="3141838at2759"/>
<name>A0A0C3GBN5_PILCF</name>
<dbReference type="Proteomes" id="UP000054166">
    <property type="component" value="Unassembled WGS sequence"/>
</dbReference>
<proteinExistence type="predicted"/>
<gene>
    <name evidence="1" type="ORF">PILCRDRAFT_814726</name>
</gene>
<dbReference type="AlphaFoldDB" id="A0A0C3GBN5"/>
<dbReference type="InParanoid" id="A0A0C3GBN5"/>
<evidence type="ECO:0000313" key="1">
    <source>
        <dbReference type="EMBL" id="KIM88051.1"/>
    </source>
</evidence>
<dbReference type="STRING" id="765440.A0A0C3GBN5"/>
<organism evidence="1 2">
    <name type="scientific">Piloderma croceum (strain F 1598)</name>
    <dbReference type="NCBI Taxonomy" id="765440"/>
    <lineage>
        <taxon>Eukaryota</taxon>
        <taxon>Fungi</taxon>
        <taxon>Dikarya</taxon>
        <taxon>Basidiomycota</taxon>
        <taxon>Agaricomycotina</taxon>
        <taxon>Agaricomycetes</taxon>
        <taxon>Agaricomycetidae</taxon>
        <taxon>Atheliales</taxon>
        <taxon>Atheliaceae</taxon>
        <taxon>Piloderma</taxon>
    </lineage>
</organism>
<dbReference type="HOGENOM" id="CLU_106371_0_0_1"/>
<sequence>MSSQHTSAPTSPSTHNEVPLSRDILTTVLDDLSMRLLKMFMHPIRLVVHGGAVMILHQTLASSTTRRTTRDVDFIKRSFVEEMRKCGVFDADTRLQSCIDATAAKYHLGTDWFNSHADIALPMAQSAQGVPYDPIYCDALKPNNVALNTIYTSPGLTLISVTMFWGVALKMVRYQRDDPADILAMLRHGTRLNGVQWTPQVLENWLFKYCWPMGYSQYPSWRIGEIRQRFAHAIELVQSVNQPRPPIFNPCYC</sequence>
<dbReference type="EMBL" id="KN832978">
    <property type="protein sequence ID" value="KIM88051.1"/>
    <property type="molecule type" value="Genomic_DNA"/>
</dbReference>
<reference evidence="1 2" key="1">
    <citation type="submission" date="2014-04" db="EMBL/GenBank/DDBJ databases">
        <authorList>
            <consortium name="DOE Joint Genome Institute"/>
            <person name="Kuo A."/>
            <person name="Tarkka M."/>
            <person name="Buscot F."/>
            <person name="Kohler A."/>
            <person name="Nagy L.G."/>
            <person name="Floudas D."/>
            <person name="Copeland A."/>
            <person name="Barry K.W."/>
            <person name="Cichocki N."/>
            <person name="Veneault-Fourrey C."/>
            <person name="LaButti K."/>
            <person name="Lindquist E.A."/>
            <person name="Lipzen A."/>
            <person name="Lundell T."/>
            <person name="Morin E."/>
            <person name="Murat C."/>
            <person name="Sun H."/>
            <person name="Tunlid A."/>
            <person name="Henrissat B."/>
            <person name="Grigoriev I.V."/>
            <person name="Hibbett D.S."/>
            <person name="Martin F."/>
            <person name="Nordberg H.P."/>
            <person name="Cantor M.N."/>
            <person name="Hua S.X."/>
        </authorList>
    </citation>
    <scope>NUCLEOTIDE SEQUENCE [LARGE SCALE GENOMIC DNA]</scope>
    <source>
        <strain evidence="1 2">F 1598</strain>
    </source>
</reference>
<accession>A0A0C3GBN5</accession>